<evidence type="ECO:0000313" key="15">
    <source>
        <dbReference type="EMBL" id="AXG31530.1"/>
    </source>
</evidence>
<evidence type="ECO:0000256" key="3">
    <source>
        <dbReference type="ARBA" id="ARBA00010617"/>
    </source>
</evidence>
<evidence type="ECO:0000256" key="6">
    <source>
        <dbReference type="ARBA" id="ARBA00022989"/>
    </source>
</evidence>
<feature type="region of interest" description="Disordered" evidence="12">
    <location>
        <begin position="109"/>
        <end position="129"/>
    </location>
</feature>
<dbReference type="GO" id="GO:0016020">
    <property type="term" value="C:membrane"/>
    <property type="evidence" value="ECO:0007669"/>
    <property type="project" value="UniProtKB-SubCell"/>
</dbReference>
<dbReference type="PANTHER" id="PTHR24286">
    <property type="entry name" value="CYTOCHROME P450 26"/>
    <property type="match status" value="1"/>
</dbReference>
<reference evidence="14" key="1">
    <citation type="submission" date="2016-03" db="EMBL/GenBank/DDBJ databases">
        <title>CYP716 enzymes form the cradle of triterpenoid diversity in eudicots.</title>
        <authorList>
            <person name="Miettinen K."/>
            <person name="Pollier J."/>
            <person name="Arendt P."/>
            <person name="Moses T."/>
            <person name="Mertens J."/>
            <person name="Goossens A."/>
        </authorList>
    </citation>
    <scope>NUCLEOTIDE SEQUENCE</scope>
    <source>
        <strain evidence="14">CYP716C11</strain>
    </source>
</reference>
<dbReference type="InterPro" id="IPR036396">
    <property type="entry name" value="Cyt_P450_sf"/>
</dbReference>
<feature type="binding site" description="axial binding residue" evidence="10">
    <location>
        <position position="424"/>
    </location>
    <ligand>
        <name>heme</name>
        <dbReference type="ChEBI" id="CHEBI:30413"/>
    </ligand>
    <ligandPart>
        <name>Fe</name>
        <dbReference type="ChEBI" id="CHEBI:18248"/>
    </ligandPart>
</feature>
<protein>
    <submittedName>
        <fullName evidence="14">Oleanolic acid 2-alpha-oxidase</fullName>
    </submittedName>
    <submittedName>
        <fullName evidence="15">Triterpene C-2alpha hydroxylase</fullName>
    </submittedName>
</protein>
<dbReference type="GO" id="GO:0016125">
    <property type="term" value="P:sterol metabolic process"/>
    <property type="evidence" value="ECO:0007669"/>
    <property type="project" value="TreeGrafter"/>
</dbReference>
<evidence type="ECO:0000256" key="7">
    <source>
        <dbReference type="ARBA" id="ARBA00023002"/>
    </source>
</evidence>
<dbReference type="CDD" id="cd11043">
    <property type="entry name" value="CYP90-like"/>
    <property type="match status" value="1"/>
</dbReference>
<dbReference type="EMBL" id="MF120283">
    <property type="protein sequence ID" value="AXG31530.1"/>
    <property type="molecule type" value="mRNA"/>
</dbReference>
<evidence type="ECO:0000256" key="4">
    <source>
        <dbReference type="ARBA" id="ARBA00022692"/>
    </source>
</evidence>
<dbReference type="GO" id="GO:0020037">
    <property type="term" value="F:heme binding"/>
    <property type="evidence" value="ECO:0007669"/>
    <property type="project" value="InterPro"/>
</dbReference>
<evidence type="ECO:0000256" key="11">
    <source>
        <dbReference type="RuleBase" id="RU000461"/>
    </source>
</evidence>
<evidence type="ECO:0000256" key="10">
    <source>
        <dbReference type="PIRSR" id="PIRSR602401-1"/>
    </source>
</evidence>
<dbReference type="InterPro" id="IPR002401">
    <property type="entry name" value="Cyt_P450_E_grp-I"/>
</dbReference>
<dbReference type="PROSITE" id="PS00086">
    <property type="entry name" value="CYTOCHROME_P450"/>
    <property type="match status" value="1"/>
</dbReference>
<evidence type="ECO:0000256" key="13">
    <source>
        <dbReference type="SAM" id="SignalP"/>
    </source>
</evidence>
<keyword evidence="6" id="KW-1133">Transmembrane helix</keyword>
<keyword evidence="7 11" id="KW-0560">Oxidoreductase</keyword>
<dbReference type="Gene3D" id="1.10.630.10">
    <property type="entry name" value="Cytochrome P450"/>
    <property type="match status" value="1"/>
</dbReference>
<comment type="similarity">
    <text evidence="3 11">Belongs to the cytochrome P450 family.</text>
</comment>
<evidence type="ECO:0000256" key="12">
    <source>
        <dbReference type="SAM" id="MobiDB-lite"/>
    </source>
</evidence>
<evidence type="ECO:0000256" key="2">
    <source>
        <dbReference type="ARBA" id="ARBA00004167"/>
    </source>
</evidence>
<dbReference type="GO" id="GO:0016705">
    <property type="term" value="F:oxidoreductase activity, acting on paired donors, with incorporation or reduction of molecular oxygen"/>
    <property type="evidence" value="ECO:0007669"/>
    <property type="project" value="InterPro"/>
</dbReference>
<dbReference type="AlphaFoldDB" id="A0A1I9Q5Y7"/>
<feature type="chain" id="PRO_5039784136" evidence="13">
    <location>
        <begin position="26"/>
        <end position="475"/>
    </location>
</feature>
<keyword evidence="8 10" id="KW-0408">Iron</keyword>
<accession>A0A1I9Q5Y7</accession>
<evidence type="ECO:0000256" key="8">
    <source>
        <dbReference type="ARBA" id="ARBA00023004"/>
    </source>
</evidence>
<dbReference type="PANTHER" id="PTHR24286:SF88">
    <property type="entry name" value="BETA-AMYRIN 28-OXIDASE-LIKE"/>
    <property type="match status" value="1"/>
</dbReference>
<organism evidence="14">
    <name type="scientific">Centella asiatica</name>
    <name type="common">Asiatic pennywort</name>
    <name type="synonym">Hydrocotyle asiatica</name>
    <dbReference type="NCBI Taxonomy" id="48106"/>
    <lineage>
        <taxon>Eukaryota</taxon>
        <taxon>Viridiplantae</taxon>
        <taxon>Streptophyta</taxon>
        <taxon>Embryophyta</taxon>
        <taxon>Tracheophyta</taxon>
        <taxon>Spermatophyta</taxon>
        <taxon>Magnoliopsida</taxon>
        <taxon>eudicotyledons</taxon>
        <taxon>Gunneridae</taxon>
        <taxon>Pentapetalae</taxon>
        <taxon>asterids</taxon>
        <taxon>campanulids</taxon>
        <taxon>Apiales</taxon>
        <taxon>Apiaceae</taxon>
        <taxon>Mackinlayoideae</taxon>
        <taxon>Centella</taxon>
    </lineage>
</organism>
<dbReference type="GO" id="GO:0005506">
    <property type="term" value="F:iron ion binding"/>
    <property type="evidence" value="ECO:0007669"/>
    <property type="project" value="InterPro"/>
</dbReference>
<dbReference type="PRINTS" id="PR00385">
    <property type="entry name" value="P450"/>
</dbReference>
<evidence type="ECO:0000256" key="9">
    <source>
        <dbReference type="ARBA" id="ARBA00023136"/>
    </source>
</evidence>
<evidence type="ECO:0000313" key="14">
    <source>
        <dbReference type="EMBL" id="AOG74835.1"/>
    </source>
</evidence>
<dbReference type="Pfam" id="PF00067">
    <property type="entry name" value="p450"/>
    <property type="match status" value="1"/>
</dbReference>
<keyword evidence="13" id="KW-0732">Signal</keyword>
<evidence type="ECO:0000256" key="5">
    <source>
        <dbReference type="ARBA" id="ARBA00022723"/>
    </source>
</evidence>
<dbReference type="InterPro" id="IPR017972">
    <property type="entry name" value="Cyt_P450_CS"/>
</dbReference>
<dbReference type="PRINTS" id="PR00463">
    <property type="entry name" value="EP450I"/>
</dbReference>
<comment type="subcellular location">
    <subcellularLocation>
        <location evidence="2">Membrane</location>
        <topology evidence="2">Single-pass membrane protein</topology>
    </subcellularLocation>
</comment>
<dbReference type="SMR" id="A0A1I9Q5Y7"/>
<comment type="cofactor">
    <cofactor evidence="1 10">
        <name>heme</name>
        <dbReference type="ChEBI" id="CHEBI:30413"/>
    </cofactor>
</comment>
<feature type="signal peptide" evidence="13">
    <location>
        <begin position="1"/>
        <end position="25"/>
    </location>
</feature>
<dbReference type="SUPFAM" id="SSF48264">
    <property type="entry name" value="Cytochrome P450"/>
    <property type="match status" value="1"/>
</dbReference>
<keyword evidence="10 11" id="KW-0349">Heme</keyword>
<dbReference type="FunFam" id="1.10.630.10:FF:000022">
    <property type="entry name" value="Taxadiene 5-alpha hydroxylase"/>
    <property type="match status" value="1"/>
</dbReference>
<keyword evidence="9" id="KW-0472">Membrane</keyword>
<keyword evidence="4" id="KW-0812">Transmembrane</keyword>
<keyword evidence="5 10" id="KW-0479">Metal-binding</keyword>
<gene>
    <name evidence="15" type="primary">MAA45</name>
</gene>
<reference evidence="15" key="2">
    <citation type="submission" date="2017-05" db="EMBL/GenBank/DDBJ databases">
        <title>The biosynthesis of C-2alpha hydroxylation of medicinal triterpenoids and their production in the yeast cell factories.</title>
        <authorList>
            <person name="Dai Z."/>
            <person name="Zhang X."/>
            <person name="Ma X."/>
        </authorList>
    </citation>
    <scope>NUCLEOTIDE SEQUENCE</scope>
</reference>
<dbReference type="InterPro" id="IPR001128">
    <property type="entry name" value="Cyt_P450"/>
</dbReference>
<dbReference type="EMBL" id="KU878852">
    <property type="protein sequence ID" value="AOG74835.1"/>
    <property type="molecule type" value="mRNA"/>
</dbReference>
<evidence type="ECO:0000256" key="1">
    <source>
        <dbReference type="ARBA" id="ARBA00001971"/>
    </source>
</evidence>
<proteinExistence type="evidence at transcript level"/>
<dbReference type="GO" id="GO:0004497">
    <property type="term" value="F:monooxygenase activity"/>
    <property type="evidence" value="ECO:0007669"/>
    <property type="project" value="UniProtKB-KW"/>
</dbReference>
<keyword evidence="11" id="KW-0503">Monooxygenase</keyword>
<sequence>MDLFLPLVFLSVILIVLIFKPRSDGDKKLPPGSFGWPIMGETIEFLFGHPKEFVDKRMKKYSPDIFKSNILGEKTAIICGPEGHKFLFSNEEKFFTVFRPHPIQRLFRSYNNKSAPDPPPSGAGSKDDVKSIKQPGFFKPEALSRFIGVIEATIQQHLRAHWEGKDTVEAYPLSKSLTLTLSCRFFLGIDNPERIARLVHMFDDITLGMHSIISNVPGTVFYRAKNAAAAVRKELLCVIKEKKQEMAAGKKAQDVLSHMISFSDPSTGKFMPELEVADKMMGLITAGYSTVATSMAFLMKFVGESPAIYNKIRAEQIELAESKNPGEPLTWVDIQKLKYSWQAMCETMRLVPPLQGTFREVINEFTYAGYTVPKGWKVYWTVSTVHMNPKYFPNPEKFDPSRYEEGKISTPYTYVPFGGGPRMCPGKEYARIAVLTFLHHVVRKYKWEVLFPDEKVIGDMMPAPEKGLPIRLHPH</sequence>
<name>A0A1I9Q5Y7_CENAS</name>